<dbReference type="EMBL" id="JAULSN010000006">
    <property type="protein sequence ID" value="KAK3369544.1"/>
    <property type="molecule type" value="Genomic_DNA"/>
</dbReference>
<reference evidence="1" key="2">
    <citation type="submission" date="2023-06" db="EMBL/GenBank/DDBJ databases">
        <authorList>
            <consortium name="Lawrence Berkeley National Laboratory"/>
            <person name="Haridas S."/>
            <person name="Hensen N."/>
            <person name="Bonometti L."/>
            <person name="Westerberg I."/>
            <person name="Brannstrom I.O."/>
            <person name="Guillou S."/>
            <person name="Cros-Aarteil S."/>
            <person name="Calhoun S."/>
            <person name="Kuo A."/>
            <person name="Mondo S."/>
            <person name="Pangilinan J."/>
            <person name="Riley R."/>
            <person name="Labutti K."/>
            <person name="Andreopoulos B."/>
            <person name="Lipzen A."/>
            <person name="Chen C."/>
            <person name="Yanf M."/>
            <person name="Daum C."/>
            <person name="Ng V."/>
            <person name="Clum A."/>
            <person name="Steindorff A."/>
            <person name="Ohm R."/>
            <person name="Martin F."/>
            <person name="Silar P."/>
            <person name="Natvig D."/>
            <person name="Lalanne C."/>
            <person name="Gautier V."/>
            <person name="Ament-Velasquez S.L."/>
            <person name="Kruys A."/>
            <person name="Hutchinson M.I."/>
            <person name="Powell A.J."/>
            <person name="Barry K."/>
            <person name="Miller A.N."/>
            <person name="Grigoriev I.V."/>
            <person name="Debuchy R."/>
            <person name="Gladieux P."/>
            <person name="Thoren M.H."/>
            <person name="Johannesson H."/>
        </authorList>
    </citation>
    <scope>NUCLEOTIDE SEQUENCE</scope>
    <source>
        <strain evidence="1">CBS 958.72</strain>
    </source>
</reference>
<dbReference type="Proteomes" id="UP001287356">
    <property type="component" value="Unassembled WGS sequence"/>
</dbReference>
<name>A0AAE0K412_9PEZI</name>
<evidence type="ECO:0000313" key="1">
    <source>
        <dbReference type="EMBL" id="KAK3369544.1"/>
    </source>
</evidence>
<dbReference type="AlphaFoldDB" id="A0AAE0K412"/>
<comment type="caution">
    <text evidence="1">The sequence shown here is derived from an EMBL/GenBank/DDBJ whole genome shotgun (WGS) entry which is preliminary data.</text>
</comment>
<accession>A0AAE0K412</accession>
<proteinExistence type="predicted"/>
<reference evidence="1" key="1">
    <citation type="journal article" date="2023" name="Mol. Phylogenet. Evol.">
        <title>Genome-scale phylogeny and comparative genomics of the fungal order Sordariales.</title>
        <authorList>
            <person name="Hensen N."/>
            <person name="Bonometti L."/>
            <person name="Westerberg I."/>
            <person name="Brannstrom I.O."/>
            <person name="Guillou S."/>
            <person name="Cros-Aarteil S."/>
            <person name="Calhoun S."/>
            <person name="Haridas S."/>
            <person name="Kuo A."/>
            <person name="Mondo S."/>
            <person name="Pangilinan J."/>
            <person name="Riley R."/>
            <person name="LaButti K."/>
            <person name="Andreopoulos B."/>
            <person name="Lipzen A."/>
            <person name="Chen C."/>
            <person name="Yan M."/>
            <person name="Daum C."/>
            <person name="Ng V."/>
            <person name="Clum A."/>
            <person name="Steindorff A."/>
            <person name="Ohm R.A."/>
            <person name="Martin F."/>
            <person name="Silar P."/>
            <person name="Natvig D.O."/>
            <person name="Lalanne C."/>
            <person name="Gautier V."/>
            <person name="Ament-Velasquez S.L."/>
            <person name="Kruys A."/>
            <person name="Hutchinson M.I."/>
            <person name="Powell A.J."/>
            <person name="Barry K."/>
            <person name="Miller A.N."/>
            <person name="Grigoriev I.V."/>
            <person name="Debuchy R."/>
            <person name="Gladieux P."/>
            <person name="Hiltunen Thoren M."/>
            <person name="Johannesson H."/>
        </authorList>
    </citation>
    <scope>NUCLEOTIDE SEQUENCE</scope>
    <source>
        <strain evidence="1">CBS 958.72</strain>
    </source>
</reference>
<organism evidence="1 2">
    <name type="scientific">Lasiosphaeria ovina</name>
    <dbReference type="NCBI Taxonomy" id="92902"/>
    <lineage>
        <taxon>Eukaryota</taxon>
        <taxon>Fungi</taxon>
        <taxon>Dikarya</taxon>
        <taxon>Ascomycota</taxon>
        <taxon>Pezizomycotina</taxon>
        <taxon>Sordariomycetes</taxon>
        <taxon>Sordariomycetidae</taxon>
        <taxon>Sordariales</taxon>
        <taxon>Lasiosphaeriaceae</taxon>
        <taxon>Lasiosphaeria</taxon>
    </lineage>
</organism>
<evidence type="ECO:0000313" key="2">
    <source>
        <dbReference type="Proteomes" id="UP001287356"/>
    </source>
</evidence>
<gene>
    <name evidence="1" type="ORF">B0T24DRAFT_632795</name>
</gene>
<protein>
    <submittedName>
        <fullName evidence="1">Uncharacterized protein</fullName>
    </submittedName>
</protein>
<keyword evidence="2" id="KW-1185">Reference proteome</keyword>
<sequence>MGCCSALTRLTATICGTVAAARMHMRMCYLHLHMRIYGFKTTQHNNHSGPPKKWGFLWCLHSTASQGSFSHPKAHPCKGQRHIELHLHLPAARGSPNECTSQHTKHRLVS</sequence>